<comment type="caution">
    <text evidence="3">The sequence shown here is derived from an EMBL/GenBank/DDBJ whole genome shotgun (WGS) entry which is preliminary data.</text>
</comment>
<gene>
    <name evidence="3" type="ORF">MVEN_00717900</name>
</gene>
<dbReference type="GO" id="GO:0005737">
    <property type="term" value="C:cytoplasm"/>
    <property type="evidence" value="ECO:0007669"/>
    <property type="project" value="TreeGrafter"/>
</dbReference>
<name>A0A8H7D3A0_9AGAR</name>
<organism evidence="3 4">
    <name type="scientific">Mycena venus</name>
    <dbReference type="NCBI Taxonomy" id="2733690"/>
    <lineage>
        <taxon>Eukaryota</taxon>
        <taxon>Fungi</taxon>
        <taxon>Dikarya</taxon>
        <taxon>Basidiomycota</taxon>
        <taxon>Agaricomycotina</taxon>
        <taxon>Agaricomycetes</taxon>
        <taxon>Agaricomycetidae</taxon>
        <taxon>Agaricales</taxon>
        <taxon>Marasmiineae</taxon>
        <taxon>Mycenaceae</taxon>
        <taxon>Mycena</taxon>
    </lineage>
</organism>
<keyword evidence="4" id="KW-1185">Reference proteome</keyword>
<dbReference type="OrthoDB" id="3223806at2759"/>
<dbReference type="Gene3D" id="3.40.50.1460">
    <property type="match status" value="1"/>
</dbReference>
<accession>A0A8H7D3A0</accession>
<dbReference type="GO" id="GO:0006508">
    <property type="term" value="P:proteolysis"/>
    <property type="evidence" value="ECO:0007669"/>
    <property type="project" value="InterPro"/>
</dbReference>
<dbReference type="EMBL" id="JACAZI010000005">
    <property type="protein sequence ID" value="KAF7359920.1"/>
    <property type="molecule type" value="Genomic_DNA"/>
</dbReference>
<sequence>MTQKMRRPSYFLLSIAINEYAEGMRNLAGCLNDADDFKSCLDEILGRTLPSAVRSLTNSGATRSAIITTFYEHLIHNPNILPGDTIIIYYAGHGSQAPAPAEWHVPGGMVETLCPADQGVMCPQGGGCVPGIPDVTLNALLSILAREKGNNITFVCDSCHSGGVDRDPGNGLNFIRRGSTVELRDKTDSEILRQANNEALKFRLRGNFSSHVLLAACAAEENAIEDRSGTPRGVFTRALTHELRGLRDRIAFTTYFSLIASLKLYGQRPQCEGGPANCFLFSGRDKFGPCVFPLTRDDDGDFTVRVGHAHGVIEGTEMTVYWEASALRRLGVLVVQSAETFSSKLCRGSGEDFDVPKEAWAGIHRWPDATALTIYTDFPLDIQTNGLESAYPLTVTPNESDAHSLRLVRSGPAQIEMESRDVLLAPHSKHTLSLGDTRLCLILSKIAHFHYHLRRHHKSGTNLLAEGKLAVLHLYRLKDGNNGMCLVSTRDLFKNNVAHVEGTDTDSMAGYGIEIQNKSSFHLYAYLFAFNPFDYSIETLFMPPVGLNVPPPLKSHQSIKIGYNGGGPPLSLTRRDPSDTAPLLLKLIVCTENVGMHHMEQSPALDLSPEPATSADSRYTTLDSVNSRVFLQRQSGIMWETSLAAIKVSPATKSGFMKTLRTGIHF</sequence>
<feature type="domain" description="Peptidase C14 caspase" evidence="2">
    <location>
        <begin position="15"/>
        <end position="245"/>
    </location>
</feature>
<evidence type="ECO:0000313" key="3">
    <source>
        <dbReference type="EMBL" id="KAF7359920.1"/>
    </source>
</evidence>
<evidence type="ECO:0000313" key="4">
    <source>
        <dbReference type="Proteomes" id="UP000620124"/>
    </source>
</evidence>
<proteinExistence type="inferred from homology"/>
<protein>
    <submittedName>
        <fullName evidence="3">Metacaspase-7</fullName>
    </submittedName>
</protein>
<comment type="similarity">
    <text evidence="1">Belongs to the peptidase C14B family.</text>
</comment>
<dbReference type="GO" id="GO:0004197">
    <property type="term" value="F:cysteine-type endopeptidase activity"/>
    <property type="evidence" value="ECO:0007669"/>
    <property type="project" value="InterPro"/>
</dbReference>
<dbReference type="InterPro" id="IPR011600">
    <property type="entry name" value="Pept_C14_caspase"/>
</dbReference>
<dbReference type="Pfam" id="PF00656">
    <property type="entry name" value="Peptidase_C14"/>
    <property type="match status" value="1"/>
</dbReference>
<evidence type="ECO:0000259" key="2">
    <source>
        <dbReference type="Pfam" id="PF00656"/>
    </source>
</evidence>
<dbReference type="Proteomes" id="UP000620124">
    <property type="component" value="Unassembled WGS sequence"/>
</dbReference>
<dbReference type="InterPro" id="IPR050452">
    <property type="entry name" value="Metacaspase"/>
</dbReference>
<dbReference type="AlphaFoldDB" id="A0A8H7D3A0"/>
<dbReference type="PANTHER" id="PTHR48104:SF30">
    <property type="entry name" value="METACASPASE-1"/>
    <property type="match status" value="1"/>
</dbReference>
<dbReference type="PANTHER" id="PTHR48104">
    <property type="entry name" value="METACASPASE-4"/>
    <property type="match status" value="1"/>
</dbReference>
<reference evidence="3" key="1">
    <citation type="submission" date="2020-05" db="EMBL/GenBank/DDBJ databases">
        <title>Mycena genomes resolve the evolution of fungal bioluminescence.</title>
        <authorList>
            <person name="Tsai I.J."/>
        </authorList>
    </citation>
    <scope>NUCLEOTIDE SEQUENCE</scope>
    <source>
        <strain evidence="3">CCC161011</strain>
    </source>
</reference>
<evidence type="ECO:0000256" key="1">
    <source>
        <dbReference type="ARBA" id="ARBA00009005"/>
    </source>
</evidence>